<evidence type="ECO:0000313" key="14">
    <source>
        <dbReference type="EMBL" id="AZH25743.1"/>
    </source>
</evidence>
<dbReference type="AlphaFoldDB" id="A0A3M0DTK2"/>
<proteinExistence type="predicted"/>
<evidence type="ECO:0000256" key="9">
    <source>
        <dbReference type="ARBA" id="ARBA00022833"/>
    </source>
</evidence>
<dbReference type="InterPro" id="IPR022170">
    <property type="entry name" value="MUL1-like"/>
</dbReference>
<feature type="domain" description="E3 Ubiquitin ligase MUL1-like" evidence="13">
    <location>
        <begin position="82"/>
        <end position="241"/>
    </location>
</feature>
<dbReference type="EMBL" id="REFS01000001">
    <property type="protein sequence ID" value="RMB25478.1"/>
    <property type="molecule type" value="Genomic_DNA"/>
</dbReference>
<dbReference type="RefSeq" id="WP_121919278.1">
    <property type="nucleotide sequence ID" value="NZ_CP034145.1"/>
</dbReference>
<evidence type="ECO:0000256" key="11">
    <source>
        <dbReference type="ARBA" id="ARBA00023136"/>
    </source>
</evidence>
<evidence type="ECO:0000256" key="5">
    <source>
        <dbReference type="ARBA" id="ARBA00022692"/>
    </source>
</evidence>
<keyword evidence="4" id="KW-0808">Transferase</keyword>
<dbReference type="KEGG" id="haer:DU502_10280"/>
<evidence type="ECO:0000256" key="6">
    <source>
        <dbReference type="ARBA" id="ARBA00022723"/>
    </source>
</evidence>
<reference evidence="15" key="3">
    <citation type="submission" date="2018-10" db="EMBL/GenBank/DDBJ databases">
        <authorList>
            <person name="Whitman W."/>
            <person name="Huntemann M."/>
            <person name="Clum A."/>
            <person name="Pillay M."/>
            <person name="Palaniappan K."/>
            <person name="Varghese N."/>
            <person name="Mikhailova N."/>
            <person name="Stamatis D."/>
            <person name="Reddy T."/>
            <person name="Daum C."/>
            <person name="Shapiro N."/>
            <person name="Ivanova N."/>
            <person name="Kyrpides N."/>
            <person name="Woyke T."/>
        </authorList>
    </citation>
    <scope>NUCLEOTIDE SEQUENCE</scope>
    <source>
        <strain evidence="15">CGMCC 1.10124</strain>
    </source>
</reference>
<evidence type="ECO:0000256" key="2">
    <source>
        <dbReference type="ARBA" id="ARBA00004141"/>
    </source>
</evidence>
<dbReference type="Proteomes" id="UP000282007">
    <property type="component" value="Chromosome"/>
</dbReference>
<keyword evidence="15" id="KW-0436">Ligase</keyword>
<evidence type="ECO:0000259" key="13">
    <source>
        <dbReference type="Pfam" id="PF12483"/>
    </source>
</evidence>
<name>A0A3M0DTK2_9EURY</name>
<evidence type="ECO:0000256" key="7">
    <source>
        <dbReference type="ARBA" id="ARBA00022771"/>
    </source>
</evidence>
<dbReference type="GO" id="GO:0061630">
    <property type="term" value="F:ubiquitin protein ligase activity"/>
    <property type="evidence" value="ECO:0007669"/>
    <property type="project" value="UniProtKB-EC"/>
</dbReference>
<evidence type="ECO:0000256" key="1">
    <source>
        <dbReference type="ARBA" id="ARBA00000900"/>
    </source>
</evidence>
<dbReference type="GO" id="GO:0016020">
    <property type="term" value="C:membrane"/>
    <property type="evidence" value="ECO:0007669"/>
    <property type="project" value="UniProtKB-SubCell"/>
</dbReference>
<keyword evidence="17" id="KW-1185">Reference proteome</keyword>
<comment type="subcellular location">
    <subcellularLocation>
        <location evidence="2">Membrane</location>
        <topology evidence="2">Multi-pass membrane protein</topology>
    </subcellularLocation>
</comment>
<comment type="catalytic activity">
    <reaction evidence="1">
        <text>S-ubiquitinyl-[E2 ubiquitin-conjugating enzyme]-L-cysteine + [acceptor protein]-L-lysine = [E2 ubiquitin-conjugating enzyme]-L-cysteine + N(6)-ubiquitinyl-[acceptor protein]-L-lysine.</text>
        <dbReference type="EC" id="2.3.2.27"/>
    </reaction>
</comment>
<organism evidence="15 16">
    <name type="scientific">Haloplanus aerogenes</name>
    <dbReference type="NCBI Taxonomy" id="660522"/>
    <lineage>
        <taxon>Archaea</taxon>
        <taxon>Methanobacteriati</taxon>
        <taxon>Methanobacteriota</taxon>
        <taxon>Stenosarchaea group</taxon>
        <taxon>Halobacteria</taxon>
        <taxon>Halobacteriales</taxon>
        <taxon>Haloferacaceae</taxon>
        <taxon>Haloplanus</taxon>
    </lineage>
</organism>
<keyword evidence="11 12" id="KW-0472">Membrane</keyword>
<protein>
    <recommendedName>
        <fullName evidence="3">RING-type E3 ubiquitin transferase</fullName>
        <ecNumber evidence="3">2.3.2.27</ecNumber>
    </recommendedName>
</protein>
<evidence type="ECO:0000256" key="8">
    <source>
        <dbReference type="ARBA" id="ARBA00022786"/>
    </source>
</evidence>
<evidence type="ECO:0000313" key="16">
    <source>
        <dbReference type="Proteomes" id="UP000277326"/>
    </source>
</evidence>
<reference evidence="14 17" key="2">
    <citation type="submission" date="2018-07" db="EMBL/GenBank/DDBJ databases">
        <title>Genome sequences of Haloplanus aerogenes JCM 16430T.</title>
        <authorList>
            <person name="Kim Y.B."/>
            <person name="Roh S.W."/>
        </authorList>
    </citation>
    <scope>NUCLEOTIDE SEQUENCE [LARGE SCALE GENOMIC DNA]</scope>
    <source>
        <strain evidence="14 17">JCM 16430</strain>
    </source>
</reference>
<evidence type="ECO:0000313" key="15">
    <source>
        <dbReference type="EMBL" id="RMB25478.1"/>
    </source>
</evidence>
<accession>A0A3M0DTK2</accession>
<dbReference type="OrthoDB" id="170690at2157"/>
<evidence type="ECO:0000313" key="17">
    <source>
        <dbReference type="Proteomes" id="UP000282007"/>
    </source>
</evidence>
<keyword evidence="8" id="KW-0833">Ubl conjugation pathway</keyword>
<dbReference type="GO" id="GO:0008270">
    <property type="term" value="F:zinc ion binding"/>
    <property type="evidence" value="ECO:0007669"/>
    <property type="project" value="UniProtKB-KW"/>
</dbReference>
<keyword evidence="7" id="KW-0863">Zinc-finger</keyword>
<evidence type="ECO:0000256" key="4">
    <source>
        <dbReference type="ARBA" id="ARBA00022679"/>
    </source>
</evidence>
<reference evidence="15 16" key="1">
    <citation type="journal article" date="2015" name="Stand. Genomic Sci.">
        <title>Genomic Encyclopedia of Bacterial and Archaeal Type Strains, Phase III: the genomes of soil and plant-associated and newly described type strains.</title>
        <authorList>
            <person name="Whitman W.B."/>
            <person name="Woyke T."/>
            <person name="Klenk H.P."/>
            <person name="Zhou Y."/>
            <person name="Lilburn T.G."/>
            <person name="Beck B.J."/>
            <person name="De Vos P."/>
            <person name="Vandamme P."/>
            <person name="Eisen J.A."/>
            <person name="Garrity G."/>
            <person name="Hugenholtz P."/>
            <person name="Kyrpides N.C."/>
        </authorList>
    </citation>
    <scope>NUCLEOTIDE SEQUENCE [LARGE SCALE GENOMIC DNA]</scope>
    <source>
        <strain evidence="15 16">CGMCC 1.10124</strain>
    </source>
</reference>
<sequence length="248" mass="26409">MASISTGLILVVVALIPTYLFVQVRQANRAVASTETRPTASLTDDIVAVSGTVEAGPAGVLTHPITGADALAVRWDVEEQDDTTEVDESGRQTVPFRLVDDHGAVDIDPSEADLHLSTAHGETFVDAMRAPGEQARTFLERVQENERRSHEAGTKQIHNTPINEATVHGGGGVHYRSRALQPGDTGYVLGPARSDGDGTYTIGGDHGEFIVSDMSRDALSEDLGSNQWLLAGVALLFYVLAAYVTVFG</sequence>
<keyword evidence="5 12" id="KW-0812">Transmembrane</keyword>
<feature type="transmembrane region" description="Helical" evidence="12">
    <location>
        <begin position="228"/>
        <end position="247"/>
    </location>
</feature>
<dbReference type="GeneID" id="38471676"/>
<gene>
    <name evidence="15" type="ORF">ATH50_0570</name>
    <name evidence="14" type="ORF">DU502_10280</name>
</gene>
<evidence type="ECO:0000256" key="10">
    <source>
        <dbReference type="ARBA" id="ARBA00022989"/>
    </source>
</evidence>
<dbReference type="EC" id="2.3.2.27" evidence="3"/>
<dbReference type="Pfam" id="PF12483">
    <property type="entry name" value="GIDE"/>
    <property type="match status" value="1"/>
</dbReference>
<keyword evidence="6" id="KW-0479">Metal-binding</keyword>
<dbReference type="Proteomes" id="UP000277326">
    <property type="component" value="Unassembled WGS sequence"/>
</dbReference>
<dbReference type="GO" id="GO:0016874">
    <property type="term" value="F:ligase activity"/>
    <property type="evidence" value="ECO:0007669"/>
    <property type="project" value="UniProtKB-KW"/>
</dbReference>
<evidence type="ECO:0000256" key="3">
    <source>
        <dbReference type="ARBA" id="ARBA00012483"/>
    </source>
</evidence>
<dbReference type="GO" id="GO:0016567">
    <property type="term" value="P:protein ubiquitination"/>
    <property type="evidence" value="ECO:0007669"/>
    <property type="project" value="InterPro"/>
</dbReference>
<keyword evidence="9" id="KW-0862">Zinc</keyword>
<keyword evidence="10 12" id="KW-1133">Transmembrane helix</keyword>
<evidence type="ECO:0000256" key="12">
    <source>
        <dbReference type="SAM" id="Phobius"/>
    </source>
</evidence>
<dbReference type="EMBL" id="CP034145">
    <property type="protein sequence ID" value="AZH25743.1"/>
    <property type="molecule type" value="Genomic_DNA"/>
</dbReference>